<feature type="transmembrane region" description="Helical" evidence="6">
    <location>
        <begin position="188"/>
        <end position="209"/>
    </location>
</feature>
<feature type="transmembrane region" description="Helical" evidence="6">
    <location>
        <begin position="44"/>
        <end position="66"/>
    </location>
</feature>
<name>A0A9W8CZR9_9FUNG</name>
<dbReference type="PANTHER" id="PTHR23112">
    <property type="entry name" value="G PROTEIN-COUPLED RECEPTOR 157-RELATED"/>
    <property type="match status" value="1"/>
</dbReference>
<evidence type="ECO:0000313" key="7">
    <source>
        <dbReference type="EMBL" id="KAJ1731848.1"/>
    </source>
</evidence>
<dbReference type="OrthoDB" id="5565876at2759"/>
<evidence type="ECO:0000256" key="6">
    <source>
        <dbReference type="SAM" id="Phobius"/>
    </source>
</evidence>
<dbReference type="PANTHER" id="PTHR23112:SF0">
    <property type="entry name" value="TRANSMEMBRANE PROTEIN 116"/>
    <property type="match status" value="1"/>
</dbReference>
<dbReference type="GO" id="GO:0005886">
    <property type="term" value="C:plasma membrane"/>
    <property type="evidence" value="ECO:0007669"/>
    <property type="project" value="TreeGrafter"/>
</dbReference>
<evidence type="ECO:0000313" key="8">
    <source>
        <dbReference type="Proteomes" id="UP001143981"/>
    </source>
</evidence>
<comment type="caution">
    <text evidence="7">The sequence shown here is derived from an EMBL/GenBank/DDBJ whole genome shotgun (WGS) entry which is preliminary data.</text>
</comment>
<keyword evidence="4 6" id="KW-0472">Membrane</keyword>
<dbReference type="SUPFAM" id="SSF81321">
    <property type="entry name" value="Family A G protein-coupled receptor-like"/>
    <property type="match status" value="1"/>
</dbReference>
<feature type="transmembrane region" description="Helical" evidence="6">
    <location>
        <begin position="282"/>
        <end position="305"/>
    </location>
</feature>
<reference evidence="7" key="1">
    <citation type="submission" date="2022-07" db="EMBL/GenBank/DDBJ databases">
        <title>Phylogenomic reconstructions and comparative analyses of Kickxellomycotina fungi.</title>
        <authorList>
            <person name="Reynolds N.K."/>
            <person name="Stajich J.E."/>
            <person name="Barry K."/>
            <person name="Grigoriev I.V."/>
            <person name="Crous P."/>
            <person name="Smith M.E."/>
        </authorList>
    </citation>
    <scope>NUCLEOTIDE SEQUENCE</scope>
    <source>
        <strain evidence="7">BCRC 34381</strain>
    </source>
</reference>
<gene>
    <name evidence="7" type="ORF">LPJ61_002329</name>
</gene>
<keyword evidence="8" id="KW-1185">Reference proteome</keyword>
<feature type="transmembrane region" description="Helical" evidence="6">
    <location>
        <begin position="107"/>
        <end position="128"/>
    </location>
</feature>
<accession>A0A9W8CZR9</accession>
<feature type="transmembrane region" description="Helical" evidence="6">
    <location>
        <begin position="325"/>
        <end position="349"/>
    </location>
</feature>
<feature type="region of interest" description="Disordered" evidence="5">
    <location>
        <begin position="362"/>
        <end position="390"/>
    </location>
</feature>
<protein>
    <submittedName>
        <fullName evidence="7">Uncharacterized protein</fullName>
    </submittedName>
</protein>
<evidence type="ECO:0000256" key="3">
    <source>
        <dbReference type="ARBA" id="ARBA00022989"/>
    </source>
</evidence>
<dbReference type="GO" id="GO:0007189">
    <property type="term" value="P:adenylate cyclase-activating G protein-coupled receptor signaling pathway"/>
    <property type="evidence" value="ECO:0007669"/>
    <property type="project" value="TreeGrafter"/>
</dbReference>
<feature type="transmembrane region" description="Helical" evidence="6">
    <location>
        <begin position="78"/>
        <end position="95"/>
    </location>
</feature>
<evidence type="ECO:0000256" key="5">
    <source>
        <dbReference type="SAM" id="MobiDB-lite"/>
    </source>
</evidence>
<dbReference type="EMBL" id="JANBOI010000284">
    <property type="protein sequence ID" value="KAJ1731848.1"/>
    <property type="molecule type" value="Genomic_DNA"/>
</dbReference>
<keyword evidence="3 6" id="KW-1133">Transmembrane helix</keyword>
<proteinExistence type="predicted"/>
<evidence type="ECO:0000256" key="2">
    <source>
        <dbReference type="ARBA" id="ARBA00022692"/>
    </source>
</evidence>
<sequence length="463" mass="51861">MAIAMSAIHAAVARRSIELGPDDPAEVFDLMYSILRKGTWKSTLALVLTGSASGAMMLFLFSVFLWRRELVNRVSLRLIFVISLFDFLQCMVQTVPPAPDDSARCRAGSYFIDFFMSASVYLSSSIAFNLQMAFLRKSRKPLPDYVEYLYYIVPILVVFLQFTPQYIWAAKHHTCTAFVPIQPATTAYIIYIVFAGFGIHTVFVLYNVITSVRVIISLYIKQRQVGQALKSAMQGTTDILGGSHCTDNTVGGAGPPRGPRMSFKDQQQLQTMRRVYKACMRIALYPLAPLVWYIMFVVFLTRQYYYTFTWKSDAYAMARLLTLSWYSSCVLVMANFLVFLTDPAVLAVISEVHKALSKRFGAKKRGDDDDSSSDDLPRFRRTSEKKTGVTIKESTKTKTLTDDISISSSDLEAQDTGIAGLTDATSTLEYGQSYASSLSGLRDDAVGRRVRGDADAQRFLDDM</sequence>
<evidence type="ECO:0000256" key="1">
    <source>
        <dbReference type="ARBA" id="ARBA00004141"/>
    </source>
</evidence>
<comment type="subcellular location">
    <subcellularLocation>
        <location evidence="1">Membrane</location>
        <topology evidence="1">Multi-pass membrane protein</topology>
    </subcellularLocation>
</comment>
<dbReference type="Proteomes" id="UP001143981">
    <property type="component" value="Unassembled WGS sequence"/>
</dbReference>
<keyword evidence="2 6" id="KW-0812">Transmembrane</keyword>
<organism evidence="7 8">
    <name type="scientific">Coemansia biformis</name>
    <dbReference type="NCBI Taxonomy" id="1286918"/>
    <lineage>
        <taxon>Eukaryota</taxon>
        <taxon>Fungi</taxon>
        <taxon>Fungi incertae sedis</taxon>
        <taxon>Zoopagomycota</taxon>
        <taxon>Kickxellomycotina</taxon>
        <taxon>Kickxellomycetes</taxon>
        <taxon>Kickxellales</taxon>
        <taxon>Kickxellaceae</taxon>
        <taxon>Coemansia</taxon>
    </lineage>
</organism>
<feature type="compositionally biased region" description="Basic and acidic residues" evidence="5">
    <location>
        <begin position="375"/>
        <end position="390"/>
    </location>
</feature>
<feature type="transmembrane region" description="Helical" evidence="6">
    <location>
        <begin position="148"/>
        <end position="168"/>
    </location>
</feature>
<evidence type="ECO:0000256" key="4">
    <source>
        <dbReference type="ARBA" id="ARBA00023136"/>
    </source>
</evidence>
<dbReference type="AlphaFoldDB" id="A0A9W8CZR9"/>
<dbReference type="GO" id="GO:0004930">
    <property type="term" value="F:G protein-coupled receptor activity"/>
    <property type="evidence" value="ECO:0007669"/>
    <property type="project" value="TreeGrafter"/>
</dbReference>